<sequence>MKKGKGFDAAANRQPPRPGIKQLLDQAVYCYRAGHRQQAEGLFRQILQLQPNQPEALLGLGGIAAQTGQLEQARHLFKRVVSLQPDNGEALYHLGLLCEQTDRSEEAANAYRRALTLDPRSGLLHYRLATVLKRQGKLEAALESYGRSTAFSPNLVEAHNAQAGVLEALGRPQEAISCYRQALALRPDIAELHYNLGVVFRQLGRWAEAATALGNAVALKKDFAAAHNNLGQVLQQQGKFVEAAAQLERAIALDPNRWEAHNNLGVLLQEQNRFEEAIAAYRRALVHPPQAAIVLNNLGALLEAKGQIEEALACYRQALAVEPGNLVARWRQQLALPVLYQDTERIAEWHSRFGEHLEKLIAQTVLDTDEQKQQALAATGSLTLFRLPYQGLDVTRLHGQYGQLLHRILSASYPHWVQPLPVVHRGNSKIRVGYLSNHLCDHNGARWALGWLRHHDRSQFEIYCYHTGLEIDAITDQFRVQADHFFHLPRGLEAVGRQVLADGLQVLVFPDLGMDARTMQLAALRLAPVQCTAWGHPVTSGLPTVDYYLSSDLMEPEPAQAHYSERLVRLPKLGLCYPRPVFPALTRDRCRYGLRSEAVIYLCCQSLFKYLPQHDWLWPAIARQVPQAQFVFLSLPEANLSAQFWQRLGGAFCDAGLEVSDYCVLLPRLGHDDYLQLHLLADIFLDSIGWSGGNTTFEALAAGLPVVTWPGAFMRSRHAGAMLQLLAIAETVATCEQTYLTIAARLGNDPDWRKQVSARVKENCWRLFDDQDCVRALEAFFQQAVQEKAH</sequence>
<evidence type="ECO:0000256" key="4">
    <source>
        <dbReference type="ARBA" id="ARBA00022676"/>
    </source>
</evidence>
<evidence type="ECO:0000313" key="10">
    <source>
        <dbReference type="EMBL" id="AGY56413.1"/>
    </source>
</evidence>
<proteinExistence type="inferred from homology"/>
<organism evidence="10 11">
    <name type="scientific">Gloeobacter kilaueensis (strain ATCC BAA-2537 / CCAP 1431/1 / ULC 316 / JS1)</name>
    <dbReference type="NCBI Taxonomy" id="1183438"/>
    <lineage>
        <taxon>Bacteria</taxon>
        <taxon>Bacillati</taxon>
        <taxon>Cyanobacteriota</taxon>
        <taxon>Cyanophyceae</taxon>
        <taxon>Gloeobacterales</taxon>
        <taxon>Gloeobacteraceae</taxon>
        <taxon>Gloeobacter</taxon>
    </lineage>
</organism>
<dbReference type="SUPFAM" id="SSF53756">
    <property type="entry name" value="UDP-Glycosyltransferase/glycogen phosphorylase"/>
    <property type="match status" value="1"/>
</dbReference>
<dbReference type="SUPFAM" id="SSF48452">
    <property type="entry name" value="TPR-like"/>
    <property type="match status" value="2"/>
</dbReference>
<accession>U5QC66</accession>
<feature type="repeat" description="TPR" evidence="8">
    <location>
        <begin position="224"/>
        <end position="257"/>
    </location>
</feature>
<evidence type="ECO:0000256" key="6">
    <source>
        <dbReference type="ARBA" id="ARBA00022737"/>
    </source>
</evidence>
<feature type="repeat" description="TPR" evidence="8">
    <location>
        <begin position="156"/>
        <end position="189"/>
    </location>
</feature>
<feature type="domain" description="O-GlcNAc transferase C-terminal" evidence="9">
    <location>
        <begin position="425"/>
        <end position="572"/>
    </location>
</feature>
<dbReference type="AlphaFoldDB" id="U5QC66"/>
<comment type="pathway">
    <text evidence="1">Protein modification; protein glycosylation.</text>
</comment>
<evidence type="ECO:0000256" key="8">
    <source>
        <dbReference type="PROSITE-ProRule" id="PRU00339"/>
    </source>
</evidence>
<dbReference type="Gene3D" id="1.25.40.10">
    <property type="entry name" value="Tetratricopeptide repeat domain"/>
    <property type="match status" value="3"/>
</dbReference>
<name>U5QC66_GLOK1</name>
<evidence type="ECO:0000256" key="2">
    <source>
        <dbReference type="ARBA" id="ARBA00005386"/>
    </source>
</evidence>
<keyword evidence="7 8" id="KW-0802">TPR repeat</keyword>
<dbReference type="Pfam" id="PF14559">
    <property type="entry name" value="TPR_19"/>
    <property type="match status" value="1"/>
</dbReference>
<dbReference type="PANTHER" id="PTHR44998">
    <property type="match status" value="1"/>
</dbReference>
<evidence type="ECO:0000259" key="9">
    <source>
        <dbReference type="Pfam" id="PF13844"/>
    </source>
</evidence>
<dbReference type="Pfam" id="PF00515">
    <property type="entry name" value="TPR_1"/>
    <property type="match status" value="1"/>
</dbReference>
<dbReference type="EMBL" id="CP003587">
    <property type="protein sequence ID" value="AGY56413.1"/>
    <property type="molecule type" value="Genomic_DNA"/>
</dbReference>
<feature type="repeat" description="TPR" evidence="8">
    <location>
        <begin position="88"/>
        <end position="121"/>
    </location>
</feature>
<feature type="repeat" description="TPR" evidence="8">
    <location>
        <begin position="258"/>
        <end position="291"/>
    </location>
</feature>
<evidence type="ECO:0000313" key="11">
    <source>
        <dbReference type="Proteomes" id="UP000017396"/>
    </source>
</evidence>
<keyword evidence="11" id="KW-1185">Reference proteome</keyword>
<dbReference type="Gene3D" id="3.40.50.2000">
    <property type="entry name" value="Glycogen Phosphorylase B"/>
    <property type="match status" value="1"/>
</dbReference>
<reference evidence="10 11" key="1">
    <citation type="journal article" date="2013" name="PLoS ONE">
        <title>Cultivation and Complete Genome Sequencing of Gloeobacter kilaueensis sp. nov., from a Lava Cave in Kilauea Caldera, Hawai'i.</title>
        <authorList>
            <person name="Saw J.H."/>
            <person name="Schatz M."/>
            <person name="Brown M.V."/>
            <person name="Kunkel D.D."/>
            <person name="Foster J.S."/>
            <person name="Shick H."/>
            <person name="Christensen S."/>
            <person name="Hou S."/>
            <person name="Wan X."/>
            <person name="Donachie S.P."/>
        </authorList>
    </citation>
    <scope>NUCLEOTIDE SEQUENCE [LARGE SCALE GENOMIC DNA]</scope>
    <source>
        <strain evidence="11">JS</strain>
    </source>
</reference>
<evidence type="ECO:0000256" key="3">
    <source>
        <dbReference type="ARBA" id="ARBA00011970"/>
    </source>
</evidence>
<dbReference type="InterPro" id="IPR011990">
    <property type="entry name" value="TPR-like_helical_dom_sf"/>
</dbReference>
<evidence type="ECO:0000256" key="5">
    <source>
        <dbReference type="ARBA" id="ARBA00022679"/>
    </source>
</evidence>
<evidence type="ECO:0000256" key="7">
    <source>
        <dbReference type="ARBA" id="ARBA00022803"/>
    </source>
</evidence>
<dbReference type="EC" id="2.4.1.255" evidence="3"/>
<dbReference type="Pfam" id="PF13844">
    <property type="entry name" value="Glyco_transf_41"/>
    <property type="match status" value="2"/>
</dbReference>
<dbReference type="KEGG" id="glj:GKIL_0166"/>
<dbReference type="PROSITE" id="PS50005">
    <property type="entry name" value="TPR"/>
    <property type="match status" value="7"/>
</dbReference>
<dbReference type="eggNOG" id="COG0457">
    <property type="taxonomic scope" value="Bacteria"/>
</dbReference>
<dbReference type="Gene3D" id="3.40.50.11380">
    <property type="match status" value="1"/>
</dbReference>
<feature type="repeat" description="TPR" evidence="8">
    <location>
        <begin position="54"/>
        <end position="87"/>
    </location>
</feature>
<feature type="repeat" description="TPR" evidence="8">
    <location>
        <begin position="190"/>
        <end position="223"/>
    </location>
</feature>
<feature type="repeat" description="TPR" evidence="8">
    <location>
        <begin position="292"/>
        <end position="325"/>
    </location>
</feature>
<dbReference type="GO" id="GO:0097363">
    <property type="term" value="F:protein O-acetylglucosaminyltransferase activity"/>
    <property type="evidence" value="ECO:0007669"/>
    <property type="project" value="UniProtKB-EC"/>
</dbReference>
<keyword evidence="6" id="KW-0677">Repeat</keyword>
<dbReference type="HOGENOM" id="CLU_001721_3_1_3"/>
<dbReference type="PATRIC" id="fig|1183438.3.peg.166"/>
<dbReference type="Proteomes" id="UP000017396">
    <property type="component" value="Chromosome"/>
</dbReference>
<keyword evidence="4" id="KW-0328">Glycosyltransferase</keyword>
<feature type="domain" description="O-GlcNAc transferase C-terminal" evidence="9">
    <location>
        <begin position="588"/>
        <end position="763"/>
    </location>
</feature>
<keyword evidence="5" id="KW-0808">Transferase</keyword>
<protein>
    <recommendedName>
        <fullName evidence="3">protein O-GlcNAc transferase</fullName>
        <ecNumber evidence="3">2.4.1.255</ecNumber>
    </recommendedName>
</protein>
<dbReference type="Pfam" id="PF13432">
    <property type="entry name" value="TPR_16"/>
    <property type="match status" value="3"/>
</dbReference>
<dbReference type="eggNOG" id="COG3914">
    <property type="taxonomic scope" value="Bacteria"/>
</dbReference>
<gene>
    <name evidence="10" type="ORF">GKIL_0166</name>
</gene>
<dbReference type="InterPro" id="IPR029489">
    <property type="entry name" value="OGT/SEC/SPY_C"/>
</dbReference>
<comment type="similarity">
    <text evidence="2">Belongs to the glycosyltransferase 41 family. O-GlcNAc transferase subfamily.</text>
</comment>
<evidence type="ECO:0000256" key="1">
    <source>
        <dbReference type="ARBA" id="ARBA00004922"/>
    </source>
</evidence>
<dbReference type="InterPro" id="IPR019734">
    <property type="entry name" value="TPR_rpt"/>
</dbReference>
<dbReference type="SMART" id="SM00028">
    <property type="entry name" value="TPR"/>
    <property type="match status" value="9"/>
</dbReference>
<dbReference type="STRING" id="1183438.GKIL_0166"/>
<dbReference type="PROSITE" id="PS50293">
    <property type="entry name" value="TPR_REGION"/>
    <property type="match status" value="2"/>
</dbReference>
<dbReference type="PANTHER" id="PTHR44998:SF1">
    <property type="entry name" value="UDP-N-ACETYLGLUCOSAMINE--PEPTIDE N-ACETYLGLUCOSAMINYLTRANSFERASE 110 KDA SUBUNIT"/>
    <property type="match status" value="1"/>
</dbReference>